<dbReference type="Gene3D" id="6.10.250.3150">
    <property type="match status" value="1"/>
</dbReference>
<evidence type="ECO:0000313" key="5">
    <source>
        <dbReference type="Proteomes" id="UP001524478"/>
    </source>
</evidence>
<proteinExistence type="predicted"/>
<keyword evidence="2" id="KW-0175">Coiled coil</keyword>
<feature type="domain" description="Peptidoglycan hydrolase PcsB coiled-coil" evidence="3">
    <location>
        <begin position="102"/>
        <end position="160"/>
    </location>
</feature>
<protein>
    <recommendedName>
        <fullName evidence="3">Peptidoglycan hydrolase PcsB coiled-coil domain-containing protein</fullName>
    </recommendedName>
</protein>
<dbReference type="InterPro" id="IPR057309">
    <property type="entry name" value="PcsB_CC"/>
</dbReference>
<evidence type="ECO:0000313" key="4">
    <source>
        <dbReference type="EMBL" id="MCQ4923300.1"/>
    </source>
</evidence>
<gene>
    <name evidence="4" type="ORF">NE686_09405</name>
</gene>
<organism evidence="4 5">
    <name type="scientific">Tissierella carlieri</name>
    <dbReference type="NCBI Taxonomy" id="689904"/>
    <lineage>
        <taxon>Bacteria</taxon>
        <taxon>Bacillati</taxon>
        <taxon>Bacillota</taxon>
        <taxon>Tissierellia</taxon>
        <taxon>Tissierellales</taxon>
        <taxon>Tissierellaceae</taxon>
        <taxon>Tissierella</taxon>
    </lineage>
</organism>
<dbReference type="EMBL" id="JANGAC010000006">
    <property type="protein sequence ID" value="MCQ4923300.1"/>
    <property type="molecule type" value="Genomic_DNA"/>
</dbReference>
<evidence type="ECO:0000259" key="3">
    <source>
        <dbReference type="Pfam" id="PF24568"/>
    </source>
</evidence>
<dbReference type="RefSeq" id="WP_256311304.1">
    <property type="nucleotide sequence ID" value="NZ_JANGAC010000006.1"/>
</dbReference>
<dbReference type="Pfam" id="PF24568">
    <property type="entry name" value="CC_PcsB"/>
    <property type="match status" value="1"/>
</dbReference>
<keyword evidence="5" id="KW-1185">Reference proteome</keyword>
<evidence type="ECO:0000256" key="1">
    <source>
        <dbReference type="ARBA" id="ARBA00022729"/>
    </source>
</evidence>
<keyword evidence="1" id="KW-0732">Signal</keyword>
<evidence type="ECO:0000256" key="2">
    <source>
        <dbReference type="SAM" id="Coils"/>
    </source>
</evidence>
<reference evidence="4 5" key="1">
    <citation type="submission" date="2022-06" db="EMBL/GenBank/DDBJ databases">
        <title>Isolation of gut microbiota from human fecal samples.</title>
        <authorList>
            <person name="Pamer E.G."/>
            <person name="Barat B."/>
            <person name="Waligurski E."/>
            <person name="Medina S."/>
            <person name="Paddock L."/>
            <person name="Mostad J."/>
        </authorList>
    </citation>
    <scope>NUCLEOTIDE SEQUENCE [LARGE SCALE GENOMIC DNA]</scope>
    <source>
        <strain evidence="4 5">DFI.7.95</strain>
    </source>
</reference>
<feature type="coiled-coil region" evidence="2">
    <location>
        <begin position="27"/>
        <end position="82"/>
    </location>
</feature>
<comment type="caution">
    <text evidence="4">The sequence shown here is derived from an EMBL/GenBank/DDBJ whole genome shotgun (WGS) entry which is preliminary data.</text>
</comment>
<dbReference type="Proteomes" id="UP001524478">
    <property type="component" value="Unassembled WGS sequence"/>
</dbReference>
<accession>A0ABT1S9Z4</accession>
<sequence length="371" mass="43029">MREKKNIFILLSLFIAVILIFTSSTLLADNESNISEIREKLDNISEEEKQILEDLFIKFQEIEEMERENKRISQEIDTMKIGIEGLGEKIEKEEVNYKHNLNALENILKSYQRMGPASFLDIILNSDNLTDFIRRINIVRDLARNTGNLLDKIEESKESLIFEKSNLAEKLKLLEDKQRALRETLVKKQELVKAQEEYLDSLAEDKELYLERLQYISMIMNELKIIFSDFTKEFAKIIEEGNFPQGAVKETLTLRGVKGIIEEKTFNDIIAAHKGLPQMEFKFSSGKIEMKAPEKNLTLEGKFVIIEDQIIKFEAEKGSFYGMPLEKGTIEDLFEEGYFILNLEPLIGKNVLRSVEIMDGYMELLVTVKLF</sequence>
<feature type="coiled-coil region" evidence="2">
    <location>
        <begin position="150"/>
        <end position="191"/>
    </location>
</feature>
<name>A0ABT1S9Z4_9FIRM</name>